<dbReference type="InterPro" id="IPR050836">
    <property type="entry name" value="SDS22/Internalin_LRR"/>
</dbReference>
<dbReference type="InterPro" id="IPR025875">
    <property type="entry name" value="Leu-rich_rpt_4"/>
</dbReference>
<dbReference type="EMBL" id="CATOUU010001010">
    <property type="protein sequence ID" value="CAI9967052.1"/>
    <property type="molecule type" value="Genomic_DNA"/>
</dbReference>
<dbReference type="PANTHER" id="PTHR46652:SF3">
    <property type="entry name" value="LEUCINE-RICH REPEAT-CONTAINING PROTEIN 9"/>
    <property type="match status" value="1"/>
</dbReference>
<dbReference type="InterPro" id="IPR001611">
    <property type="entry name" value="Leu-rich_rpt"/>
</dbReference>
<dbReference type="PANTHER" id="PTHR46652">
    <property type="entry name" value="LEUCINE-RICH REPEAT AND IQ DOMAIN-CONTAINING PROTEIN 1-RELATED"/>
    <property type="match status" value="1"/>
</dbReference>
<dbReference type="InterPro" id="IPR000421">
    <property type="entry name" value="FA58C"/>
</dbReference>
<dbReference type="Gene3D" id="2.60.120.260">
    <property type="entry name" value="Galactose-binding domain-like"/>
    <property type="match status" value="1"/>
</dbReference>
<dbReference type="SUPFAM" id="SSF52058">
    <property type="entry name" value="L domain-like"/>
    <property type="match status" value="1"/>
</dbReference>
<proteinExistence type="predicted"/>
<dbReference type="Pfam" id="PF12799">
    <property type="entry name" value="LRR_4"/>
    <property type="match status" value="2"/>
</dbReference>
<feature type="domain" description="F5/8 type C" evidence="3">
    <location>
        <begin position="62"/>
        <end position="168"/>
    </location>
</feature>
<comment type="caution">
    <text evidence="4">The sequence shown here is derived from an EMBL/GenBank/DDBJ whole genome shotgun (WGS) entry which is preliminary data.</text>
</comment>
<dbReference type="PROSITE" id="PS51450">
    <property type="entry name" value="LRR"/>
    <property type="match status" value="8"/>
</dbReference>
<evidence type="ECO:0000313" key="6">
    <source>
        <dbReference type="Proteomes" id="UP001642409"/>
    </source>
</evidence>
<gene>
    <name evidence="5" type="ORF">HINF_LOCUS30024</name>
    <name evidence="4" type="ORF">HINF_LOCUS54697</name>
</gene>
<evidence type="ECO:0000313" key="5">
    <source>
        <dbReference type="EMBL" id="CAL6025186.1"/>
    </source>
</evidence>
<dbReference type="InterPro" id="IPR032675">
    <property type="entry name" value="LRR_dom_sf"/>
</dbReference>
<dbReference type="SMART" id="SM00365">
    <property type="entry name" value="LRR_SD22"/>
    <property type="match status" value="7"/>
</dbReference>
<evidence type="ECO:0000256" key="2">
    <source>
        <dbReference type="ARBA" id="ARBA00022737"/>
    </source>
</evidence>
<reference evidence="4" key="1">
    <citation type="submission" date="2023-06" db="EMBL/GenBank/DDBJ databases">
        <authorList>
            <person name="Kurt Z."/>
        </authorList>
    </citation>
    <scope>NUCLEOTIDE SEQUENCE</scope>
</reference>
<evidence type="ECO:0000256" key="1">
    <source>
        <dbReference type="ARBA" id="ARBA00022614"/>
    </source>
</evidence>
<dbReference type="SUPFAM" id="SSF49785">
    <property type="entry name" value="Galactose-binding domain-like"/>
    <property type="match status" value="1"/>
</dbReference>
<dbReference type="Proteomes" id="UP001642409">
    <property type="component" value="Unassembled WGS sequence"/>
</dbReference>
<accession>A0AA86R6P7</accession>
<sequence length="525" mass="60510">MQAQEDQITITQDGKESTQKIFQLSNNLKHVTRTVSDYYCDDNVNIDENFNEYNVNDQLNGACQSYLDGRSWQPQDIMQINGQYLEFNFNKKVLVGQIITIGNGQGSLAWVTKYKVEYYLEDKQYDGGNFDGNSDGNTKAIRNTCFIADKLSIYPLEFHYSIALRAEVAITEDVSQANIGLANQAVEAQAMQGIDINELRIKAKSKAYDLKLKYSKLVKQYRIVIQNPSKDANEQIQFYNFIFYENLDNKLIIYTRNDQRFPNIESETKLEVIHEPFRFLQIKDDKEVTDLNFLNEEELLRVLIYKCPNVNFTQPISIVQLFASQCNIENLEGIQNWMQLQDLNLLFNNLKNIDQLKTLTNLTQLALQHNQITNIEPLAKLCNLQKLNVSENKIENLEPLMDLVNLVDLRLFENKISDISVLSKLKNLIVLNLRNNKISKIDVLESLTSITELRLQANLIQDISPISNLKNMSKLFLTSNQISNIESLADLTLLFDLDLSSNAIKDFSVLEKHQNRDKFKLDAQK</sequence>
<keyword evidence="1" id="KW-0433">Leucine-rich repeat</keyword>
<evidence type="ECO:0000313" key="4">
    <source>
        <dbReference type="EMBL" id="CAI9967052.1"/>
    </source>
</evidence>
<keyword evidence="6" id="KW-1185">Reference proteome</keyword>
<reference evidence="5 6" key="2">
    <citation type="submission" date="2024-07" db="EMBL/GenBank/DDBJ databases">
        <authorList>
            <person name="Akdeniz Z."/>
        </authorList>
    </citation>
    <scope>NUCLEOTIDE SEQUENCE [LARGE SCALE GENOMIC DNA]</scope>
</reference>
<dbReference type="Pfam" id="PF00754">
    <property type="entry name" value="F5_F8_type_C"/>
    <property type="match status" value="1"/>
</dbReference>
<dbReference type="InterPro" id="IPR003591">
    <property type="entry name" value="Leu-rich_rpt_typical-subtyp"/>
</dbReference>
<dbReference type="EMBL" id="CAXDID020000097">
    <property type="protein sequence ID" value="CAL6025186.1"/>
    <property type="molecule type" value="Genomic_DNA"/>
</dbReference>
<dbReference type="InterPro" id="IPR008979">
    <property type="entry name" value="Galactose-bd-like_sf"/>
</dbReference>
<evidence type="ECO:0000259" key="3">
    <source>
        <dbReference type="Pfam" id="PF00754"/>
    </source>
</evidence>
<dbReference type="SMART" id="SM00369">
    <property type="entry name" value="LRR_TYP"/>
    <property type="match status" value="5"/>
</dbReference>
<protein>
    <submittedName>
        <fullName evidence="4">F5/8 type C domain-containing protein</fullName>
    </submittedName>
    <submittedName>
        <fullName evidence="5">F5/8_type C domain-containing protein</fullName>
    </submittedName>
</protein>
<keyword evidence="2" id="KW-0677">Repeat</keyword>
<organism evidence="4">
    <name type="scientific">Hexamita inflata</name>
    <dbReference type="NCBI Taxonomy" id="28002"/>
    <lineage>
        <taxon>Eukaryota</taxon>
        <taxon>Metamonada</taxon>
        <taxon>Diplomonadida</taxon>
        <taxon>Hexamitidae</taxon>
        <taxon>Hexamitinae</taxon>
        <taxon>Hexamita</taxon>
    </lineage>
</organism>
<name>A0AA86R6P7_9EUKA</name>
<dbReference type="AlphaFoldDB" id="A0AA86R6P7"/>
<dbReference type="Gene3D" id="3.80.10.10">
    <property type="entry name" value="Ribonuclease Inhibitor"/>
    <property type="match status" value="2"/>
</dbReference>